<dbReference type="EMBL" id="AZHB01000024">
    <property type="protein sequence ID" value="OAA55750.1"/>
    <property type="molecule type" value="Genomic_DNA"/>
</dbReference>
<evidence type="ECO:0000313" key="11">
    <source>
        <dbReference type="EMBL" id="OAA55750.1"/>
    </source>
</evidence>
<dbReference type="SMART" id="SM00906">
    <property type="entry name" value="Fungal_trans"/>
    <property type="match status" value="1"/>
</dbReference>
<dbReference type="GO" id="GO:0045944">
    <property type="term" value="P:positive regulation of transcription by RNA polymerase II"/>
    <property type="evidence" value="ECO:0007669"/>
    <property type="project" value="TreeGrafter"/>
</dbReference>
<sequence>MANRTGACQRCHYRKVRCDRTRPSCGVCARVSAECEYAPREHQIQLRRHDVERLEQRLRQLQQENDSLNARLDSVQKTHAELRPDELASSPAQPSSARGRPPTSTASIVNFGLHQSQPDPETTTGHHEVANQVIHLSLSAGGARNFVGSTSGLFLANLLQPQGQPSTSLPQSGHASNVVSAQRGQMTITSALPPKSLATQILSAYCNQNRMQYPFLDPTTLWRAFENVYSSEEEQNGNTCRPRDAFIVNMTLAIGTSQVSKLNWSGMWDAESSYNRAAVNLGEVLSPGGIPALQALLLVCQYRMGTPSHDNTASVWHLVGVAARMCFELGLHKASTYVVSTDAAPATDPEEEARIKESDIKRRCFWSVVAMDRTASLVLGRPMAIQLDDVDAELPQVEASSPQSAPSVVISDHQLTTSIFVHIVRYRLICGKILNALHRTTTTIRAPAQDYEATRDELATELLEWHRGTSMIPLGHMGTESPSPSEGSSFRCQEWYDLLYHNGMLMLFRPSPCLCDTSRNSAALQHVHDSSQTALLLYADLHRTGRINYSWVTLHSVFIAGLSYIYALRNHLQHSQNRQQNDNAPRANLSANPTIGQVVNTTRACSKVLVAVSERWAVARNCSEVFDKLSDAVVADVVESQMANATSTQQLSFTRTRSHGEPPSAFSQPGTAEHVSEESTMTGLFNMSVDSTLRDCFGDLQNICYDQYHSDAIVQLSQDWLVDLANAPGQEF</sequence>
<evidence type="ECO:0000259" key="10">
    <source>
        <dbReference type="PROSITE" id="PS50048"/>
    </source>
</evidence>
<keyword evidence="8" id="KW-0175">Coiled coil</keyword>
<organism evidence="11 12">
    <name type="scientific">Cordyceps fumosorosea (strain ARSEF 2679)</name>
    <name type="common">Isaria fumosorosea</name>
    <dbReference type="NCBI Taxonomy" id="1081104"/>
    <lineage>
        <taxon>Eukaryota</taxon>
        <taxon>Fungi</taxon>
        <taxon>Dikarya</taxon>
        <taxon>Ascomycota</taxon>
        <taxon>Pezizomycotina</taxon>
        <taxon>Sordariomycetes</taxon>
        <taxon>Hypocreomycetidae</taxon>
        <taxon>Hypocreales</taxon>
        <taxon>Cordycipitaceae</taxon>
        <taxon>Cordyceps</taxon>
    </lineage>
</organism>
<reference evidence="11 12" key="1">
    <citation type="journal article" date="2016" name="Genome Biol. Evol.">
        <title>Divergent and convergent evolution of fungal pathogenicity.</title>
        <authorList>
            <person name="Shang Y."/>
            <person name="Xiao G."/>
            <person name="Zheng P."/>
            <person name="Cen K."/>
            <person name="Zhan S."/>
            <person name="Wang C."/>
        </authorList>
    </citation>
    <scope>NUCLEOTIDE SEQUENCE [LARGE SCALE GENOMIC DNA]</scope>
    <source>
        <strain evidence="11 12">ARSEF 2679</strain>
    </source>
</reference>
<evidence type="ECO:0000256" key="9">
    <source>
        <dbReference type="SAM" id="MobiDB-lite"/>
    </source>
</evidence>
<dbReference type="GO" id="GO:0000981">
    <property type="term" value="F:DNA-binding transcription factor activity, RNA polymerase II-specific"/>
    <property type="evidence" value="ECO:0007669"/>
    <property type="project" value="InterPro"/>
</dbReference>
<dbReference type="PROSITE" id="PS50048">
    <property type="entry name" value="ZN2_CY6_FUNGAL_2"/>
    <property type="match status" value="1"/>
</dbReference>
<dbReference type="SUPFAM" id="SSF57701">
    <property type="entry name" value="Zn2/Cys6 DNA-binding domain"/>
    <property type="match status" value="1"/>
</dbReference>
<evidence type="ECO:0000256" key="5">
    <source>
        <dbReference type="ARBA" id="ARBA00023125"/>
    </source>
</evidence>
<evidence type="ECO:0000256" key="7">
    <source>
        <dbReference type="ARBA" id="ARBA00023242"/>
    </source>
</evidence>
<dbReference type="GeneID" id="30024147"/>
<evidence type="ECO:0000256" key="4">
    <source>
        <dbReference type="ARBA" id="ARBA00023015"/>
    </source>
</evidence>
<keyword evidence="7" id="KW-0539">Nucleus</keyword>
<dbReference type="RefSeq" id="XP_018701474.1">
    <property type="nucleotide sequence ID" value="XM_018851458.1"/>
</dbReference>
<gene>
    <name evidence="11" type="ORF">ISF_07855</name>
</gene>
<keyword evidence="2" id="KW-0479">Metal-binding</keyword>
<dbReference type="GO" id="GO:0043565">
    <property type="term" value="F:sequence-specific DNA binding"/>
    <property type="evidence" value="ECO:0007669"/>
    <property type="project" value="TreeGrafter"/>
</dbReference>
<feature type="region of interest" description="Disordered" evidence="9">
    <location>
        <begin position="82"/>
        <end position="107"/>
    </location>
</feature>
<feature type="compositionally biased region" description="Polar residues" evidence="9">
    <location>
        <begin position="90"/>
        <end position="107"/>
    </location>
</feature>
<dbReference type="InterPro" id="IPR052202">
    <property type="entry name" value="Yeast_MetPath_Reg"/>
</dbReference>
<dbReference type="InterPro" id="IPR036864">
    <property type="entry name" value="Zn2-C6_fun-type_DNA-bd_sf"/>
</dbReference>
<name>A0A162MGF4_CORFA</name>
<evidence type="ECO:0000256" key="8">
    <source>
        <dbReference type="SAM" id="Coils"/>
    </source>
</evidence>
<proteinExistence type="predicted"/>
<evidence type="ECO:0000256" key="2">
    <source>
        <dbReference type="ARBA" id="ARBA00022723"/>
    </source>
</evidence>
<dbReference type="AlphaFoldDB" id="A0A162MGF4"/>
<dbReference type="GO" id="GO:0006351">
    <property type="term" value="P:DNA-templated transcription"/>
    <property type="evidence" value="ECO:0007669"/>
    <property type="project" value="InterPro"/>
</dbReference>
<comment type="subcellular location">
    <subcellularLocation>
        <location evidence="1">Nucleus</location>
    </subcellularLocation>
</comment>
<dbReference type="STRING" id="1081104.A0A162MGF4"/>
<dbReference type="OrthoDB" id="25921at2759"/>
<accession>A0A162MGF4</accession>
<feature type="coiled-coil region" evidence="8">
    <location>
        <begin position="44"/>
        <end position="78"/>
    </location>
</feature>
<keyword evidence="12" id="KW-1185">Reference proteome</keyword>
<dbReference type="CDD" id="cd12148">
    <property type="entry name" value="fungal_TF_MHR"/>
    <property type="match status" value="1"/>
</dbReference>
<dbReference type="Gene3D" id="4.10.240.10">
    <property type="entry name" value="Zn(2)-C6 fungal-type DNA-binding domain"/>
    <property type="match status" value="1"/>
</dbReference>
<dbReference type="PROSITE" id="PS00463">
    <property type="entry name" value="ZN2_CY6_FUNGAL_1"/>
    <property type="match status" value="1"/>
</dbReference>
<dbReference type="CDD" id="cd00067">
    <property type="entry name" value="GAL4"/>
    <property type="match status" value="1"/>
</dbReference>
<dbReference type="PANTHER" id="PTHR47782:SF12">
    <property type="entry name" value="ZN(II)2CYS6 TRANSCRIPTION FACTOR (EUROFUNG)"/>
    <property type="match status" value="1"/>
</dbReference>
<evidence type="ECO:0000256" key="6">
    <source>
        <dbReference type="ARBA" id="ARBA00023163"/>
    </source>
</evidence>
<feature type="region of interest" description="Disordered" evidence="9">
    <location>
        <begin position="648"/>
        <end position="673"/>
    </location>
</feature>
<dbReference type="Pfam" id="PF00172">
    <property type="entry name" value="Zn_clus"/>
    <property type="match status" value="1"/>
</dbReference>
<protein>
    <submittedName>
        <fullName evidence="11">Transcription factor</fullName>
    </submittedName>
</protein>
<keyword evidence="6" id="KW-0804">Transcription</keyword>
<dbReference type="SMART" id="SM00066">
    <property type="entry name" value="GAL4"/>
    <property type="match status" value="1"/>
</dbReference>
<dbReference type="GO" id="GO:0008270">
    <property type="term" value="F:zinc ion binding"/>
    <property type="evidence" value="ECO:0007669"/>
    <property type="project" value="InterPro"/>
</dbReference>
<comment type="caution">
    <text evidence="11">The sequence shown here is derived from an EMBL/GenBank/DDBJ whole genome shotgun (WGS) entry which is preliminary data.</text>
</comment>
<dbReference type="InterPro" id="IPR001138">
    <property type="entry name" value="Zn2Cys6_DnaBD"/>
</dbReference>
<dbReference type="Proteomes" id="UP000076744">
    <property type="component" value="Unassembled WGS sequence"/>
</dbReference>
<evidence type="ECO:0000256" key="1">
    <source>
        <dbReference type="ARBA" id="ARBA00004123"/>
    </source>
</evidence>
<keyword evidence="4" id="KW-0805">Transcription regulation</keyword>
<keyword evidence="3" id="KW-0862">Zinc</keyword>
<dbReference type="GO" id="GO:0005634">
    <property type="term" value="C:nucleus"/>
    <property type="evidence" value="ECO:0007669"/>
    <property type="project" value="UniProtKB-SubCell"/>
</dbReference>
<dbReference type="Pfam" id="PF04082">
    <property type="entry name" value="Fungal_trans"/>
    <property type="match status" value="1"/>
</dbReference>
<feature type="domain" description="Zn(2)-C6 fungal-type" evidence="10">
    <location>
        <begin position="7"/>
        <end position="37"/>
    </location>
</feature>
<keyword evidence="5" id="KW-0238">DNA-binding</keyword>
<evidence type="ECO:0000313" key="12">
    <source>
        <dbReference type="Proteomes" id="UP000076744"/>
    </source>
</evidence>
<dbReference type="InterPro" id="IPR007219">
    <property type="entry name" value="XnlR_reg_dom"/>
</dbReference>
<evidence type="ECO:0000256" key="3">
    <source>
        <dbReference type="ARBA" id="ARBA00022833"/>
    </source>
</evidence>
<dbReference type="PANTHER" id="PTHR47782">
    <property type="entry name" value="ZN(II)2CYS6 TRANSCRIPTION FACTOR (EUROFUNG)-RELATED"/>
    <property type="match status" value="1"/>
</dbReference>